<name>A0A3V7B9F4_SALER</name>
<organism evidence="2">
    <name type="scientific">Salmonella enterica</name>
    <name type="common">Salmonella choleraesuis</name>
    <dbReference type="NCBI Taxonomy" id="28901"/>
    <lineage>
        <taxon>Bacteria</taxon>
        <taxon>Pseudomonadati</taxon>
        <taxon>Pseudomonadota</taxon>
        <taxon>Gammaproteobacteria</taxon>
        <taxon>Enterobacterales</taxon>
        <taxon>Enterobacteriaceae</taxon>
        <taxon>Salmonella</taxon>
    </lineage>
</organism>
<evidence type="ECO:0000313" key="2">
    <source>
        <dbReference type="EMBL" id="MIV42044.1"/>
    </source>
</evidence>
<dbReference type="EMBL" id="RSUV01000001">
    <property type="protein sequence ID" value="MIV42044.1"/>
    <property type="molecule type" value="Genomic_DNA"/>
</dbReference>
<proteinExistence type="predicted"/>
<dbReference type="Proteomes" id="UP000839834">
    <property type="component" value="Unassembled WGS sequence"/>
</dbReference>
<dbReference type="Proteomes" id="UP000839530">
    <property type="component" value="Unassembled WGS sequence"/>
</dbReference>
<comment type="caution">
    <text evidence="2">The sequence shown here is derived from an EMBL/GenBank/DDBJ whole genome shotgun (WGS) entry which is preliminary data.</text>
</comment>
<dbReference type="AlphaFoldDB" id="A0A3V7B9F4"/>
<sequence>MPGNNREDNDTTYNDMSLSADALEDLHCLLDTHSDNLQEKMLLLAVVAHTLMTEQDIEYFESRLPCGHRIQLINDESHQDISPPPFYLH</sequence>
<gene>
    <name evidence="2" type="ORF">A7E06_00110</name>
    <name evidence="1" type="ORF">NL99_26190</name>
</gene>
<reference evidence="2" key="1">
    <citation type="submission" date="2018-07" db="EMBL/GenBank/DDBJ databases">
        <authorList>
            <consortium name="GenomeTrakr network: Whole genome sequencing for foodborne pathogen traceback"/>
        </authorList>
    </citation>
    <scope>NUCLEOTIDE SEQUENCE [LARGE SCALE GENOMIC DNA]</scope>
    <source>
        <strain evidence="2">CFSAN048114</strain>
        <strain evidence="1">FLUFL-367</strain>
    </source>
</reference>
<evidence type="ECO:0000313" key="1">
    <source>
        <dbReference type="EMBL" id="EAA8668348.1"/>
    </source>
</evidence>
<accession>A0A3V7B9F4</accession>
<dbReference type="EMBL" id="AAACVH010000076">
    <property type="protein sequence ID" value="EAA8668348.1"/>
    <property type="molecule type" value="Genomic_DNA"/>
</dbReference>
<protein>
    <submittedName>
        <fullName evidence="2">Uncharacterized protein</fullName>
    </submittedName>
</protein>